<evidence type="ECO:0000313" key="2">
    <source>
        <dbReference type="EMBL" id="SPD18033.1"/>
    </source>
</evidence>
<dbReference type="PANTHER" id="PTHR47123">
    <property type="entry name" value="F-BOX PROTEIN SKIP23"/>
    <property type="match status" value="1"/>
</dbReference>
<sequence length="261" mass="30117">MGERVVEWSDLPMELLPVIGKTLQARIDVIRFRSICTSWRFSIPPPPEISPLPLPFPYPTSSGSEAFLSQSTIYLLEPPDENPNPSSKSWLVKVEESEDGTARSLDPLFCDRYWFPTEDPDPPKVINLLDFRVIEVSKAYKLLQFSSDMHDPVMNKLVLFPNSAWNTSVEDTFIFVLFHDGKLRFVKYGDENWTLVDDLYDDIIVYKGKVYAVNRWGKVSWIHSSMKLIQFSPPLHSFGNQKHLVESCGELYVVVRREEEI</sequence>
<name>A0A2N9I209_FAGSY</name>
<accession>A0A2N9I209</accession>
<gene>
    <name evidence="2" type="ORF">FSB_LOCUS45915</name>
</gene>
<organism evidence="2">
    <name type="scientific">Fagus sylvatica</name>
    <name type="common">Beechnut</name>
    <dbReference type="NCBI Taxonomy" id="28930"/>
    <lineage>
        <taxon>Eukaryota</taxon>
        <taxon>Viridiplantae</taxon>
        <taxon>Streptophyta</taxon>
        <taxon>Embryophyta</taxon>
        <taxon>Tracheophyta</taxon>
        <taxon>Spermatophyta</taxon>
        <taxon>Magnoliopsida</taxon>
        <taxon>eudicotyledons</taxon>
        <taxon>Gunneridae</taxon>
        <taxon>Pentapetalae</taxon>
        <taxon>rosids</taxon>
        <taxon>fabids</taxon>
        <taxon>Fagales</taxon>
        <taxon>Fagaceae</taxon>
        <taxon>Fagus</taxon>
    </lineage>
</organism>
<reference evidence="2" key="1">
    <citation type="submission" date="2018-02" db="EMBL/GenBank/DDBJ databases">
        <authorList>
            <person name="Cohen D.B."/>
            <person name="Kent A.D."/>
        </authorList>
    </citation>
    <scope>NUCLEOTIDE SEQUENCE</scope>
</reference>
<feature type="domain" description="KIB1-4 beta-propeller" evidence="1">
    <location>
        <begin position="70"/>
        <end position="257"/>
    </location>
</feature>
<dbReference type="Pfam" id="PF03478">
    <property type="entry name" value="Beta-prop_KIB1-4"/>
    <property type="match status" value="1"/>
</dbReference>
<evidence type="ECO:0000259" key="1">
    <source>
        <dbReference type="Pfam" id="PF03478"/>
    </source>
</evidence>
<dbReference type="AlphaFoldDB" id="A0A2N9I209"/>
<dbReference type="InterPro" id="IPR005174">
    <property type="entry name" value="KIB1-4_b-propeller"/>
</dbReference>
<protein>
    <recommendedName>
        <fullName evidence="1">KIB1-4 beta-propeller domain-containing protein</fullName>
    </recommendedName>
</protein>
<dbReference type="EMBL" id="OIVN01004557">
    <property type="protein sequence ID" value="SPD18033.1"/>
    <property type="molecule type" value="Genomic_DNA"/>
</dbReference>
<dbReference type="PANTHER" id="PTHR47123:SF6">
    <property type="entry name" value="F-BOX PROTEIN SKIP23-LIKE ISOFORM X1"/>
    <property type="match status" value="1"/>
</dbReference>
<proteinExistence type="predicted"/>
<dbReference type="InterPro" id="IPR051304">
    <property type="entry name" value="SCF_F-box_domain"/>
</dbReference>